<feature type="domain" description="UvrD-like helicase C-terminal" evidence="12">
    <location>
        <begin position="591"/>
        <end position="635"/>
    </location>
</feature>
<dbReference type="PANTHER" id="PTHR43788:SF6">
    <property type="entry name" value="DNA HELICASE B"/>
    <property type="match status" value="1"/>
</dbReference>
<comment type="miscellaneous">
    <text evidence="11">In the RecBCD complex, RecB has a slow 3'-5' helicase, an exonuclease activity and loads RecA onto ssDNA, RecD has a fast 5'-3' helicase activity, while RecC stimulates the ATPase and processivity of the RecB helicase and contributes to recognition of the Chi site.</text>
</comment>
<keyword evidence="2 11" id="KW-0547">Nucleotide-binding</keyword>
<organism evidence="14 15">
    <name type="scientific">Kistimonas scapharcae</name>
    <dbReference type="NCBI Taxonomy" id="1036133"/>
    <lineage>
        <taxon>Bacteria</taxon>
        <taxon>Pseudomonadati</taxon>
        <taxon>Pseudomonadota</taxon>
        <taxon>Gammaproteobacteria</taxon>
        <taxon>Oceanospirillales</taxon>
        <taxon>Endozoicomonadaceae</taxon>
        <taxon>Kistimonas</taxon>
    </lineage>
</organism>
<keyword evidence="5 11" id="KW-0347">Helicase</keyword>
<dbReference type="InterPro" id="IPR027417">
    <property type="entry name" value="P-loop_NTPase"/>
</dbReference>
<dbReference type="InterPro" id="IPR027785">
    <property type="entry name" value="UvrD-like_helicase_C"/>
</dbReference>
<evidence type="ECO:0000256" key="6">
    <source>
        <dbReference type="ARBA" id="ARBA00022839"/>
    </source>
</evidence>
<keyword evidence="8 11" id="KW-0238">DNA-binding</keyword>
<comment type="caution">
    <text evidence="14">The sequence shown here is derived from an EMBL/GenBank/DDBJ whole genome shotgun (WGS) entry which is preliminary data.</text>
</comment>
<comment type="catalytic activity">
    <reaction evidence="11">
        <text>ATP + H2O = ADP + phosphate + H(+)</text>
        <dbReference type="Rhea" id="RHEA:13065"/>
        <dbReference type="ChEBI" id="CHEBI:15377"/>
        <dbReference type="ChEBI" id="CHEBI:15378"/>
        <dbReference type="ChEBI" id="CHEBI:30616"/>
        <dbReference type="ChEBI" id="CHEBI:43474"/>
        <dbReference type="ChEBI" id="CHEBI:456216"/>
        <dbReference type="EC" id="5.6.2.3"/>
    </reaction>
</comment>
<dbReference type="InterPro" id="IPR050534">
    <property type="entry name" value="Coronavir_polyprotein_1ab"/>
</dbReference>
<keyword evidence="15" id="KW-1185">Reference proteome</keyword>
<evidence type="ECO:0000256" key="7">
    <source>
        <dbReference type="ARBA" id="ARBA00022840"/>
    </source>
</evidence>
<accession>A0ABP8V6H2</accession>
<dbReference type="HAMAP" id="MF_01487">
    <property type="entry name" value="RecD"/>
    <property type="match status" value="1"/>
</dbReference>
<dbReference type="PANTHER" id="PTHR43788">
    <property type="entry name" value="DNA2/NAM7 HELICASE FAMILY MEMBER"/>
    <property type="match status" value="1"/>
</dbReference>
<dbReference type="CDD" id="cd18809">
    <property type="entry name" value="SF1_C_RecD"/>
    <property type="match status" value="1"/>
</dbReference>
<evidence type="ECO:0000256" key="2">
    <source>
        <dbReference type="ARBA" id="ARBA00022741"/>
    </source>
</evidence>
<comment type="similarity">
    <text evidence="11">Belongs to the RecD family.</text>
</comment>
<evidence type="ECO:0000259" key="12">
    <source>
        <dbReference type="Pfam" id="PF13538"/>
    </source>
</evidence>
<evidence type="ECO:0000313" key="14">
    <source>
        <dbReference type="EMBL" id="GAA4650660.1"/>
    </source>
</evidence>
<evidence type="ECO:0000256" key="10">
    <source>
        <dbReference type="ARBA" id="ARBA00023235"/>
    </source>
</evidence>
<evidence type="ECO:0000256" key="1">
    <source>
        <dbReference type="ARBA" id="ARBA00022722"/>
    </source>
</evidence>
<dbReference type="EC" id="5.6.2.3" evidence="11"/>
<keyword evidence="1 11" id="KW-0540">Nuclease</keyword>
<dbReference type="InterPro" id="IPR041851">
    <property type="entry name" value="RecD_N_sf"/>
</dbReference>
<dbReference type="EMBL" id="BAABFL010000412">
    <property type="protein sequence ID" value="GAA4650660.1"/>
    <property type="molecule type" value="Genomic_DNA"/>
</dbReference>
<dbReference type="Gene3D" id="1.10.10.1020">
    <property type="entry name" value="RecBCD complex, subunit RecD, N-terminal domain"/>
    <property type="match status" value="1"/>
</dbReference>
<dbReference type="InterPro" id="IPR006344">
    <property type="entry name" value="RecD"/>
</dbReference>
<keyword evidence="4 11" id="KW-0378">Hydrolase</keyword>
<dbReference type="Gene3D" id="3.40.50.300">
    <property type="entry name" value="P-loop containing nucleotide triphosphate hydrolases"/>
    <property type="match status" value="3"/>
</dbReference>
<dbReference type="Proteomes" id="UP001500604">
    <property type="component" value="Unassembled WGS sequence"/>
</dbReference>
<dbReference type="RefSeq" id="WP_345196881.1">
    <property type="nucleotide sequence ID" value="NZ_BAABFL010000412.1"/>
</dbReference>
<dbReference type="InterPro" id="IPR049550">
    <property type="entry name" value="RecD_N"/>
</dbReference>
<keyword evidence="6 11" id="KW-0269">Exonuclease</keyword>
<evidence type="ECO:0000256" key="9">
    <source>
        <dbReference type="ARBA" id="ARBA00023204"/>
    </source>
</evidence>
<dbReference type="CDD" id="cd17933">
    <property type="entry name" value="DEXSc_RecD-like"/>
    <property type="match status" value="1"/>
</dbReference>
<dbReference type="NCBIfam" id="TIGR01447">
    <property type="entry name" value="recD"/>
    <property type="match status" value="1"/>
</dbReference>
<evidence type="ECO:0000256" key="11">
    <source>
        <dbReference type="HAMAP-Rule" id="MF_01487"/>
    </source>
</evidence>
<gene>
    <name evidence="11 14" type="primary">recD</name>
    <name evidence="14" type="ORF">GCM10023116_29430</name>
</gene>
<comment type="subunit">
    <text evidence="11">Heterotrimer of RecB, RecC and RecD. All subunits contribute to DNA-binding.</text>
</comment>
<keyword evidence="9 11" id="KW-0234">DNA repair</keyword>
<keyword evidence="7 11" id="KW-0067">ATP-binding</keyword>
<feature type="binding site" evidence="11">
    <location>
        <begin position="229"/>
        <end position="236"/>
    </location>
    <ligand>
        <name>ATP</name>
        <dbReference type="ChEBI" id="CHEBI:30616"/>
    </ligand>
</feature>
<sequence>MLKALSGLVDTGNIRTLDYQFARFLTSLYDHDLLTLVGALVSHQLGHGNVCLKLDSLDITHLFGCKDAESRQLIEKSGVAPDAWLDTLKAIPLITDGSSASPLVLQDNRLYLRRYWLYEKAVSDWLANSQNTPVNLSGMHETLSRLFTRSYPFIRKQLTSLVADDIRPQLIKWLDIEKPEQIDWEAVAAAIQADHWQTLDHLIPESTCLNWQKVAAAVAAMRRFTVISGGPGTGKTTTVTRLLALLVEQGIAQGKVPDIRLVAPTGKAAARLTESIGNARSQLNCSEAVQNSIPTMASTLHRLLGVIPNQPGFKHNRQNRLHLDILVVDEASMVDLPLMARLLEALPDHARLILLGDRDQLSSVEAGSVLGDICSFASEGYSPDQCEQLQQLTGFDLSPFQQANGSSLRDSLCLLRKSYRFDAHSGIGQLASAVNSGNPLQVNALTNSNYSDITLHTQGEKDYPYLMTLALEGYRAYLNEIVQQGSPETIIAAFNQFRVLCAVREGRYGVAGLNLAISQTLASAGLIRTDAPWYAGRPILITRNDHSLGLYNGDIGITLPDGVGRLRVAFEMPDRSIRTFLPSRLPEHETVFAMTIHKSQGSEFDHTVIVLPDQAGPVLTRELVYTGITRAKKQLDLFACQPILEQAICRATVRDSGLAARLATL</sequence>
<dbReference type="Pfam" id="PF21185">
    <property type="entry name" value="RecD_N"/>
    <property type="match status" value="1"/>
</dbReference>
<evidence type="ECO:0000256" key="3">
    <source>
        <dbReference type="ARBA" id="ARBA00022763"/>
    </source>
</evidence>
<comment type="function">
    <text evidence="11">A helicase/nuclease that prepares dsDNA breaks (DSB) for recombinational DNA repair. Binds to DSBs and unwinds DNA via a highly rapid and processive ATP-dependent bidirectional helicase activity. Unwinds dsDNA until it encounters a Chi (crossover hotspot instigator) sequence from the 3' direction. Cuts ssDNA a few nucleotides 3' to the Chi site. The properties and activities of the enzyme are changed at Chi. The Chi-altered holoenzyme produces a long 3'-ssDNA overhang and facilitates RecA-binding to the ssDNA for homologous DNA recombination and repair. Holoenzyme degrades any linearized DNA that is unable to undergo homologous recombination. In the holoenzyme this subunit has ssDNA-dependent ATPase and 5'-3' helicase activity. When added to pre-assembled RecBC greatly stimulates nuclease activity and augments holoenzyme processivity. Negatively regulates the RecA-loading ability of RecBCD.</text>
</comment>
<name>A0ABP8V6H2_9GAMM</name>
<dbReference type="NCBIfam" id="NF008127">
    <property type="entry name" value="PRK10875.1"/>
    <property type="match status" value="1"/>
</dbReference>
<feature type="domain" description="RecBCD enzyme subunit RecD N-terminal" evidence="13">
    <location>
        <begin position="11"/>
        <end position="111"/>
    </location>
</feature>
<keyword evidence="3 11" id="KW-0227">DNA damage</keyword>
<dbReference type="Pfam" id="PF13538">
    <property type="entry name" value="UvrD_C_2"/>
    <property type="match status" value="1"/>
</dbReference>
<evidence type="ECO:0000313" key="15">
    <source>
        <dbReference type="Proteomes" id="UP001500604"/>
    </source>
</evidence>
<evidence type="ECO:0000256" key="4">
    <source>
        <dbReference type="ARBA" id="ARBA00022801"/>
    </source>
</evidence>
<dbReference type="Pfam" id="PF13245">
    <property type="entry name" value="AAA_19"/>
    <property type="match status" value="1"/>
</dbReference>
<evidence type="ECO:0000256" key="8">
    <source>
        <dbReference type="ARBA" id="ARBA00023125"/>
    </source>
</evidence>
<protein>
    <recommendedName>
        <fullName evidence="11">RecBCD enzyme subunit RecD</fullName>
        <ecNumber evidence="11">5.6.2.3</ecNumber>
    </recommendedName>
    <alternativeName>
        <fullName evidence="11">DNA 5'-3' helicase subunit RecD</fullName>
    </alternativeName>
    <alternativeName>
        <fullName evidence="11">Exonuclease V subunit RecD</fullName>
        <shortName evidence="11">ExoV subunit RecD</shortName>
    </alternativeName>
    <alternativeName>
        <fullName evidence="11">Helicase/nuclease RecBCD subunit RecD</fullName>
    </alternativeName>
</protein>
<evidence type="ECO:0000259" key="13">
    <source>
        <dbReference type="Pfam" id="PF21185"/>
    </source>
</evidence>
<reference evidence="15" key="1">
    <citation type="journal article" date="2019" name="Int. J. Syst. Evol. Microbiol.">
        <title>The Global Catalogue of Microorganisms (GCM) 10K type strain sequencing project: providing services to taxonomists for standard genome sequencing and annotation.</title>
        <authorList>
            <consortium name="The Broad Institute Genomics Platform"/>
            <consortium name="The Broad Institute Genome Sequencing Center for Infectious Disease"/>
            <person name="Wu L."/>
            <person name="Ma J."/>
        </authorList>
    </citation>
    <scope>NUCLEOTIDE SEQUENCE [LARGE SCALE GENOMIC DNA]</scope>
    <source>
        <strain evidence="15">JCM 17805</strain>
    </source>
</reference>
<evidence type="ECO:0000256" key="5">
    <source>
        <dbReference type="ARBA" id="ARBA00022806"/>
    </source>
</evidence>
<keyword evidence="10 11" id="KW-0413">Isomerase</keyword>
<dbReference type="SUPFAM" id="SSF52540">
    <property type="entry name" value="P-loop containing nucleoside triphosphate hydrolases"/>
    <property type="match status" value="2"/>
</dbReference>
<proteinExistence type="inferred from homology"/>